<accession>A0ABV0A436</accession>
<dbReference type="RefSeq" id="WP_346013537.1">
    <property type="nucleotide sequence ID" value="NZ_JAQYXP010000005.1"/>
</dbReference>
<name>A0ABV0A436_9HYPH</name>
<evidence type="ECO:0000313" key="2">
    <source>
        <dbReference type="EMBL" id="MEN3238236.1"/>
    </source>
</evidence>
<feature type="chain" id="PRO_5046513559" description="Hemophore-related protein" evidence="1">
    <location>
        <begin position="23"/>
        <end position="106"/>
    </location>
</feature>
<keyword evidence="1" id="KW-0732">Signal</keyword>
<feature type="signal peptide" evidence="1">
    <location>
        <begin position="1"/>
        <end position="22"/>
    </location>
</feature>
<sequence>MRQALPLLAACALTCAPLSASAGVDLDKATCAKLADTFDRANASNRVFFDQLEKTPLMPLRTRMSGPDTDVADKAIVLKRELVEKAAEFQRAFEDLSSRLRDCGRP</sequence>
<evidence type="ECO:0000256" key="1">
    <source>
        <dbReference type="SAM" id="SignalP"/>
    </source>
</evidence>
<proteinExistence type="predicted"/>
<evidence type="ECO:0000313" key="3">
    <source>
        <dbReference type="Proteomes" id="UP001407347"/>
    </source>
</evidence>
<keyword evidence="3" id="KW-1185">Reference proteome</keyword>
<evidence type="ECO:0008006" key="4">
    <source>
        <dbReference type="Google" id="ProtNLM"/>
    </source>
</evidence>
<dbReference type="EMBL" id="JAQYXP010000005">
    <property type="protein sequence ID" value="MEN3238236.1"/>
    <property type="molecule type" value="Genomic_DNA"/>
</dbReference>
<organism evidence="2 3">
    <name type="scientific">Methylobacterium ajmalii</name>
    <dbReference type="NCBI Taxonomy" id="2738439"/>
    <lineage>
        <taxon>Bacteria</taxon>
        <taxon>Pseudomonadati</taxon>
        <taxon>Pseudomonadota</taxon>
        <taxon>Alphaproteobacteria</taxon>
        <taxon>Hyphomicrobiales</taxon>
        <taxon>Methylobacteriaceae</taxon>
        <taxon>Methylobacterium</taxon>
    </lineage>
</organism>
<comment type="caution">
    <text evidence="2">The sequence shown here is derived from an EMBL/GenBank/DDBJ whole genome shotgun (WGS) entry which is preliminary data.</text>
</comment>
<protein>
    <recommendedName>
        <fullName evidence="4">Hemophore-related protein</fullName>
    </recommendedName>
</protein>
<reference evidence="2 3" key="1">
    <citation type="journal article" date="2023" name="PLoS ONE">
        <title>Complete genome assembly of Hawai'i environmental nontuberculous mycobacteria reveals unexpected co-isolation with methylobacteria.</title>
        <authorList>
            <person name="Hendrix J."/>
            <person name="Epperson L.E."/>
            <person name="Tong E.I."/>
            <person name="Chan Y.L."/>
            <person name="Hasan N.A."/>
            <person name="Dawrs S.N."/>
            <person name="Norton G.J."/>
            <person name="Virdi R."/>
            <person name="Crooks J.L."/>
            <person name="Chan E.D."/>
            <person name="Honda J.R."/>
            <person name="Strong M."/>
        </authorList>
    </citation>
    <scope>NUCLEOTIDE SEQUENCE [LARGE SCALE GENOMIC DNA]</scope>
    <source>
        <strain evidence="2 3">NJH_HI04-1</strain>
    </source>
</reference>
<gene>
    <name evidence="2" type="ORF">PUR29_32840</name>
</gene>
<dbReference type="Proteomes" id="UP001407347">
    <property type="component" value="Unassembled WGS sequence"/>
</dbReference>